<evidence type="ECO:0000313" key="2">
    <source>
        <dbReference type="EMBL" id="TLD69879.1"/>
    </source>
</evidence>
<reference evidence="2 3" key="1">
    <citation type="submission" date="2019-05" db="EMBL/GenBank/DDBJ databases">
        <title>Verrucobacter flavum gen. nov., sp. nov. a new member of the family Verrucomicrobiaceae.</title>
        <authorList>
            <person name="Szuroczki S."/>
            <person name="Abbaszade G."/>
            <person name="Szabo A."/>
            <person name="Felfoldi T."/>
            <person name="Schumann P."/>
            <person name="Boka K."/>
            <person name="Keki Z."/>
            <person name="Toumi M."/>
            <person name="Toth E."/>
        </authorList>
    </citation>
    <scope>NUCLEOTIDE SEQUENCE [LARGE SCALE GENOMIC DNA]</scope>
    <source>
        <strain evidence="2 3">MG-N-17</strain>
    </source>
</reference>
<gene>
    <name evidence="2" type="ORF">FEM03_15465</name>
</gene>
<keyword evidence="3" id="KW-1185">Reference proteome</keyword>
<comment type="caution">
    <text evidence="2">The sequence shown here is derived from an EMBL/GenBank/DDBJ whole genome shotgun (WGS) entry which is preliminary data.</text>
</comment>
<organism evidence="2 3">
    <name type="scientific">Phragmitibacter flavus</name>
    <dbReference type="NCBI Taxonomy" id="2576071"/>
    <lineage>
        <taxon>Bacteria</taxon>
        <taxon>Pseudomonadati</taxon>
        <taxon>Verrucomicrobiota</taxon>
        <taxon>Verrucomicrobiia</taxon>
        <taxon>Verrucomicrobiales</taxon>
        <taxon>Verrucomicrobiaceae</taxon>
        <taxon>Phragmitibacter</taxon>
    </lineage>
</organism>
<accession>A0A5R8KE50</accession>
<dbReference type="OrthoDB" id="9782395at2"/>
<protein>
    <submittedName>
        <fullName evidence="2">Thioredoxin</fullName>
    </submittedName>
</protein>
<dbReference type="InterPro" id="IPR051599">
    <property type="entry name" value="Cell_Envelope_Assoc"/>
</dbReference>
<sequence length="213" mass="23396">MFFLLHVVVVVAACYLVVYGMARGRCHAVVDEVPARLVGLVLGTAPKVGIRDNLFFTTRMEAAAKLYHAGKVQYLIVSGDNARAGYNEPAEMKKALVKAGVPAERVYCDYAGFRTLDSVVRAKKVFGMEEFMVIAQRFHNERALYIARRNGMPDVVAFDAAMPAVNTGWKVRVREVGARMMAVLDVEVFKTDPRFLGPEVRIGKSSPPVDAGG</sequence>
<dbReference type="GO" id="GO:0005886">
    <property type="term" value="C:plasma membrane"/>
    <property type="evidence" value="ECO:0007669"/>
    <property type="project" value="TreeGrafter"/>
</dbReference>
<dbReference type="EMBL" id="VAUV01000011">
    <property type="protein sequence ID" value="TLD69879.1"/>
    <property type="molecule type" value="Genomic_DNA"/>
</dbReference>
<dbReference type="Proteomes" id="UP000306196">
    <property type="component" value="Unassembled WGS sequence"/>
</dbReference>
<feature type="domain" description="DUF218" evidence="1">
    <location>
        <begin position="40"/>
        <end position="160"/>
    </location>
</feature>
<dbReference type="PANTHER" id="PTHR30336">
    <property type="entry name" value="INNER MEMBRANE PROTEIN, PROBABLE PERMEASE"/>
    <property type="match status" value="1"/>
</dbReference>
<dbReference type="InterPro" id="IPR003848">
    <property type="entry name" value="DUF218"/>
</dbReference>
<dbReference type="CDD" id="cd06259">
    <property type="entry name" value="YdcF-like"/>
    <property type="match status" value="1"/>
</dbReference>
<dbReference type="Pfam" id="PF02698">
    <property type="entry name" value="DUF218"/>
    <property type="match status" value="1"/>
</dbReference>
<dbReference type="PANTHER" id="PTHR30336:SF6">
    <property type="entry name" value="INTEGRAL MEMBRANE PROTEIN"/>
    <property type="match status" value="1"/>
</dbReference>
<evidence type="ECO:0000313" key="3">
    <source>
        <dbReference type="Proteomes" id="UP000306196"/>
    </source>
</evidence>
<evidence type="ECO:0000259" key="1">
    <source>
        <dbReference type="Pfam" id="PF02698"/>
    </source>
</evidence>
<proteinExistence type="predicted"/>
<name>A0A5R8KE50_9BACT</name>
<dbReference type="AlphaFoldDB" id="A0A5R8KE50"/>